<feature type="coiled-coil region" evidence="4">
    <location>
        <begin position="69"/>
        <end position="96"/>
    </location>
</feature>
<keyword evidence="4" id="KW-0175">Coiled coil</keyword>
<dbReference type="PANTHER" id="PTHR40083">
    <property type="entry name" value="UPF0122 PROTEIN CBO2450/CLC_2298"/>
    <property type="match status" value="1"/>
</dbReference>
<evidence type="ECO:0000313" key="5">
    <source>
        <dbReference type="EMBL" id="BDU50993.1"/>
    </source>
</evidence>
<dbReference type="Gene3D" id="1.10.10.10">
    <property type="entry name" value="Winged helix-like DNA-binding domain superfamily/Winged helix DNA-binding domain"/>
    <property type="match status" value="1"/>
</dbReference>
<sequence length="104" mass="12832">MELEDFFETSILLQYYKNLLSEKQKKYMIEHFEEDYSLSEIANKYSISRQAVYENIKRGIKVLYEYEEKLKFRNKEKRIKNELQKINNKYNIIELEEIINEFSV</sequence>
<dbReference type="InterPro" id="IPR054831">
    <property type="entry name" value="UPF0122_fam_protein"/>
</dbReference>
<evidence type="ECO:0000313" key="6">
    <source>
        <dbReference type="Proteomes" id="UP001321582"/>
    </source>
</evidence>
<dbReference type="SUPFAM" id="SSF88659">
    <property type="entry name" value="Sigma3 and sigma4 domains of RNA polymerase sigma factors"/>
    <property type="match status" value="1"/>
</dbReference>
<dbReference type="PANTHER" id="PTHR40083:SF1">
    <property type="entry name" value="UPF0122 PROTEIN YLXM"/>
    <property type="match status" value="1"/>
</dbReference>
<dbReference type="HAMAP" id="MF_00245">
    <property type="entry name" value="UPF0122"/>
    <property type="match status" value="1"/>
</dbReference>
<dbReference type="RefSeq" id="WP_307903839.1">
    <property type="nucleotide sequence ID" value="NZ_AP027059.1"/>
</dbReference>
<dbReference type="EMBL" id="AP027059">
    <property type="protein sequence ID" value="BDU50993.1"/>
    <property type="molecule type" value="Genomic_DNA"/>
</dbReference>
<dbReference type="Pfam" id="PF04297">
    <property type="entry name" value="UPF0122"/>
    <property type="match status" value="1"/>
</dbReference>
<dbReference type="Proteomes" id="UP001321582">
    <property type="component" value="Chromosome"/>
</dbReference>
<accession>A0AAU9DFL0</accession>
<protein>
    <recommendedName>
        <fullName evidence="3">UPF0122 protein HLVA_15620</fullName>
    </recommendedName>
</protein>
<evidence type="ECO:0000256" key="4">
    <source>
        <dbReference type="SAM" id="Coils"/>
    </source>
</evidence>
<keyword evidence="6" id="KW-1185">Reference proteome</keyword>
<name>A0AAU9DFL0_9FUSO</name>
<evidence type="ECO:0000256" key="1">
    <source>
        <dbReference type="ARBA" id="ARBA00008720"/>
    </source>
</evidence>
<evidence type="ECO:0000256" key="3">
    <source>
        <dbReference type="HAMAP-Rule" id="MF_00245"/>
    </source>
</evidence>
<dbReference type="AlphaFoldDB" id="A0AAU9DFL0"/>
<dbReference type="InterPro" id="IPR013324">
    <property type="entry name" value="RNA_pol_sigma_r3/r4-like"/>
</dbReference>
<dbReference type="InterPro" id="IPR036388">
    <property type="entry name" value="WH-like_DNA-bd_sf"/>
</dbReference>
<dbReference type="NCBIfam" id="NF045758">
    <property type="entry name" value="YlxM"/>
    <property type="match status" value="1"/>
</dbReference>
<evidence type="ECO:0000256" key="2">
    <source>
        <dbReference type="ARBA" id="ARBA00024764"/>
    </source>
</evidence>
<dbReference type="KEGG" id="haby:HLVA_15620"/>
<organism evidence="5 6">
    <name type="scientific">Haliovirga abyssi</name>
    <dbReference type="NCBI Taxonomy" id="2996794"/>
    <lineage>
        <taxon>Bacteria</taxon>
        <taxon>Fusobacteriati</taxon>
        <taxon>Fusobacteriota</taxon>
        <taxon>Fusobacteriia</taxon>
        <taxon>Fusobacteriales</taxon>
        <taxon>Haliovirgaceae</taxon>
        <taxon>Haliovirga</taxon>
    </lineage>
</organism>
<comment type="function">
    <text evidence="2 3">Might take part in the signal recognition particle (SRP) pathway. This is inferred from the conservation of its genetic proximity to ftsY/ffh. May be a regulatory protein.</text>
</comment>
<comment type="similarity">
    <text evidence="1 3">Belongs to the UPF0122 family.</text>
</comment>
<dbReference type="InterPro" id="IPR007394">
    <property type="entry name" value="UPF0122"/>
</dbReference>
<proteinExistence type="inferred from homology"/>
<gene>
    <name evidence="5" type="ORF">HLVA_15620</name>
</gene>
<reference evidence="5 6" key="1">
    <citation type="submission" date="2022-11" db="EMBL/GenBank/DDBJ databases">
        <title>Haliovirga abyssi gen. nov., sp. nov., a mesophilic fermentative bacterium isolated from the Iheya North hydrothermal field and the proposal of Haliovirgaceae fam. nov.</title>
        <authorList>
            <person name="Miyazaki U."/>
            <person name="Tame A."/>
            <person name="Miyazaki J."/>
            <person name="Takai K."/>
            <person name="Sawayama S."/>
            <person name="Kitajima M."/>
            <person name="Okamoto A."/>
            <person name="Nakagawa S."/>
        </authorList>
    </citation>
    <scope>NUCLEOTIDE SEQUENCE [LARGE SCALE GENOMIC DNA]</scope>
    <source>
        <strain evidence="5 6">IC12</strain>
    </source>
</reference>